<proteinExistence type="predicted"/>
<evidence type="ECO:0000313" key="2">
    <source>
        <dbReference type="Proteomes" id="UP000246964"/>
    </source>
</evidence>
<name>A0A317QD01_9GAMM</name>
<organism evidence="1 2">
    <name type="scientific">Pseudidiomarina maritima</name>
    <dbReference type="NCBI Taxonomy" id="519453"/>
    <lineage>
        <taxon>Bacteria</taxon>
        <taxon>Pseudomonadati</taxon>
        <taxon>Pseudomonadota</taxon>
        <taxon>Gammaproteobacteria</taxon>
        <taxon>Alteromonadales</taxon>
        <taxon>Idiomarinaceae</taxon>
        <taxon>Pseudidiomarina</taxon>
    </lineage>
</organism>
<protein>
    <submittedName>
        <fullName evidence="1">Uncharacterized protein</fullName>
    </submittedName>
</protein>
<keyword evidence="2" id="KW-1185">Reference proteome</keyword>
<dbReference type="RefSeq" id="WP_110075087.1">
    <property type="nucleotide sequence ID" value="NZ_QGTT01000002.1"/>
</dbReference>
<accession>A0A317QD01</accession>
<dbReference type="Proteomes" id="UP000246964">
    <property type="component" value="Unassembled WGS sequence"/>
</dbReference>
<gene>
    <name evidence="1" type="ORF">DET45_102146</name>
</gene>
<sequence>MRRRFELFGHFNGDFGLALVDVFGFDFDTAAAHFGVTKRTVYHWYERNKAPRYIMVHLDIISRGYLPAYFPFNEWRIIGTDIETPYGLISAFEVEFTKRFMWLAREATAQLKNKRTANEEMRLTVERILGEADKLQLLYKQAK</sequence>
<reference evidence="1 2" key="1">
    <citation type="submission" date="2018-05" db="EMBL/GenBank/DDBJ databases">
        <title>Freshwater and sediment microbial communities from various areas in North America, analyzing microbe dynamics in response to fracking.</title>
        <authorList>
            <person name="Lamendella R."/>
        </authorList>
    </citation>
    <scope>NUCLEOTIDE SEQUENCE [LARGE SCALE GENOMIC DNA]</scope>
    <source>
        <strain evidence="1 2">125B1</strain>
    </source>
</reference>
<evidence type="ECO:0000313" key="1">
    <source>
        <dbReference type="EMBL" id="PWW15142.1"/>
    </source>
</evidence>
<comment type="caution">
    <text evidence="1">The sequence shown here is derived from an EMBL/GenBank/DDBJ whole genome shotgun (WGS) entry which is preliminary data.</text>
</comment>
<dbReference type="OrthoDB" id="6237997at2"/>
<dbReference type="EMBL" id="QGTT01000002">
    <property type="protein sequence ID" value="PWW15142.1"/>
    <property type="molecule type" value="Genomic_DNA"/>
</dbReference>
<dbReference type="AlphaFoldDB" id="A0A317QD01"/>